<evidence type="ECO:0000256" key="6">
    <source>
        <dbReference type="ARBA" id="ARBA00022801"/>
    </source>
</evidence>
<evidence type="ECO:0000256" key="1">
    <source>
        <dbReference type="ARBA" id="ARBA00001966"/>
    </source>
</evidence>
<evidence type="ECO:0000256" key="8">
    <source>
        <dbReference type="ARBA" id="ARBA00023014"/>
    </source>
</evidence>
<dbReference type="SMART" id="SM00478">
    <property type="entry name" value="ENDO3c"/>
    <property type="match status" value="1"/>
</dbReference>
<dbReference type="InterPro" id="IPR023170">
    <property type="entry name" value="HhH_base_excis_C"/>
</dbReference>
<evidence type="ECO:0000259" key="12">
    <source>
        <dbReference type="SMART" id="SM00478"/>
    </source>
</evidence>
<evidence type="ECO:0000256" key="3">
    <source>
        <dbReference type="ARBA" id="ARBA00008343"/>
    </source>
</evidence>
<dbReference type="SUPFAM" id="SSF48150">
    <property type="entry name" value="DNA-glycosylase"/>
    <property type="match status" value="1"/>
</dbReference>
<evidence type="ECO:0000256" key="4">
    <source>
        <dbReference type="ARBA" id="ARBA00022723"/>
    </source>
</evidence>
<keyword evidence="7" id="KW-0408">Iron</keyword>
<name>E8R097_ISOPI</name>
<dbReference type="KEGG" id="ipa:Isop_1640"/>
<keyword evidence="4" id="KW-0479">Metal-binding</keyword>
<dbReference type="GO" id="GO:0006298">
    <property type="term" value="P:mismatch repair"/>
    <property type="evidence" value="ECO:0007669"/>
    <property type="project" value="TreeGrafter"/>
</dbReference>
<keyword evidence="8" id="KW-0411">Iron-sulfur</keyword>
<comment type="similarity">
    <text evidence="3">Belongs to the Nth/MutY family.</text>
</comment>
<dbReference type="GO" id="GO:0051536">
    <property type="term" value="F:iron-sulfur cluster binding"/>
    <property type="evidence" value="ECO:0007669"/>
    <property type="project" value="UniProtKB-KW"/>
</dbReference>
<dbReference type="CDD" id="cd00056">
    <property type="entry name" value="ENDO3c"/>
    <property type="match status" value="1"/>
</dbReference>
<dbReference type="InterPro" id="IPR003265">
    <property type="entry name" value="HhH-GPD_domain"/>
</dbReference>
<dbReference type="InterPro" id="IPR011257">
    <property type="entry name" value="DNA_glycosylase"/>
</dbReference>
<protein>
    <submittedName>
        <fullName evidence="13">HhH-GPD family protein</fullName>
    </submittedName>
</protein>
<proteinExistence type="inferred from homology"/>
<evidence type="ECO:0000256" key="2">
    <source>
        <dbReference type="ARBA" id="ARBA00002933"/>
    </source>
</evidence>
<gene>
    <name evidence="13" type="ordered locus">Isop_1640</name>
</gene>
<reference key="1">
    <citation type="submission" date="2010-11" db="EMBL/GenBank/DDBJ databases">
        <title>The complete sequence of chromosome of Isophaera pallida ATCC 43644.</title>
        <authorList>
            <consortium name="US DOE Joint Genome Institute (JGI-PGF)"/>
            <person name="Lucas S."/>
            <person name="Copeland A."/>
            <person name="Lapidus A."/>
            <person name="Bruce D."/>
            <person name="Goodwin L."/>
            <person name="Pitluck S."/>
            <person name="Kyrpides N."/>
            <person name="Mavromatis K."/>
            <person name="Pagani I."/>
            <person name="Ivanova N."/>
            <person name="Saunders E."/>
            <person name="Brettin T."/>
            <person name="Detter J.C."/>
            <person name="Han C."/>
            <person name="Tapia R."/>
            <person name="Land M."/>
            <person name="Hauser L."/>
            <person name="Markowitz V."/>
            <person name="Cheng J.-F."/>
            <person name="Hugenholtz P."/>
            <person name="Woyke T."/>
            <person name="Wu D."/>
            <person name="Eisen J.A."/>
        </authorList>
    </citation>
    <scope>NUCLEOTIDE SEQUENCE</scope>
    <source>
        <strain>ATCC 43644</strain>
    </source>
</reference>
<dbReference type="FunCoup" id="E8R097">
    <property type="interactions" value="341"/>
</dbReference>
<dbReference type="Proteomes" id="UP000008631">
    <property type="component" value="Chromosome"/>
</dbReference>
<dbReference type="EMBL" id="CP002353">
    <property type="protein sequence ID" value="ADV62224.1"/>
    <property type="molecule type" value="Genomic_DNA"/>
</dbReference>
<feature type="domain" description="HhH-GPD" evidence="12">
    <location>
        <begin position="61"/>
        <end position="212"/>
    </location>
</feature>
<dbReference type="AlphaFoldDB" id="E8R097"/>
<dbReference type="GO" id="GO:0032357">
    <property type="term" value="F:oxidized purine DNA binding"/>
    <property type="evidence" value="ECO:0007669"/>
    <property type="project" value="TreeGrafter"/>
</dbReference>
<dbReference type="InterPro" id="IPR044298">
    <property type="entry name" value="MIG/MutY"/>
</dbReference>
<evidence type="ECO:0000313" key="13">
    <source>
        <dbReference type="EMBL" id="ADV62224.1"/>
    </source>
</evidence>
<dbReference type="GO" id="GO:0035485">
    <property type="term" value="F:adenine/guanine mispair binding"/>
    <property type="evidence" value="ECO:0007669"/>
    <property type="project" value="TreeGrafter"/>
</dbReference>
<evidence type="ECO:0000313" key="14">
    <source>
        <dbReference type="Proteomes" id="UP000008631"/>
    </source>
</evidence>
<evidence type="ECO:0000256" key="5">
    <source>
        <dbReference type="ARBA" id="ARBA00022763"/>
    </source>
</evidence>
<dbReference type="STRING" id="575540.Isop_1640"/>
<dbReference type="Gene3D" id="1.10.340.30">
    <property type="entry name" value="Hypothetical protein, domain 2"/>
    <property type="match status" value="1"/>
</dbReference>
<dbReference type="GO" id="GO:0034039">
    <property type="term" value="F:8-oxo-7,8-dihydroguanine DNA N-glycosylase activity"/>
    <property type="evidence" value="ECO:0007669"/>
    <property type="project" value="TreeGrafter"/>
</dbReference>
<evidence type="ECO:0000256" key="9">
    <source>
        <dbReference type="ARBA" id="ARBA00023204"/>
    </source>
</evidence>
<feature type="compositionally biased region" description="Low complexity" evidence="11">
    <location>
        <begin position="9"/>
        <end position="21"/>
    </location>
</feature>
<sequence length="466" mass="51221">MARRKDGSATTPDDPAAAPDLDPSWVEAVRRRLIAWYDHHHRPLPWRETRDPYRILVSETMLVQTTVAAAIPFYHRFLERFPTIDALAAASEADVLKVWEGLGYYRRARLLHQAARVVVERHGGTVPSDPHTLAELPGVGRYIAGAVRSFAFDQPAPIVEANTQRLLARWLAIQTNLKTKPTQDRLWRAAERLVPPDQPGRFNQAFMELGALICKPTQPDCPLCPVTELCQARTLGLEERLPILSAKPTLLEGRELAVIVTLTHGGDANAPPQPQSILLVQRGSQGLWAGFWEPPILHLDGANPAERPTVGPQPTSDDLAKALNALVGLPLVFSEISPSARVSSSSPLVTPSAWEDRNDAPFQLQANSPPSREPRPRRTRRSPADRSSIRYVVTKHRMTLEARQARVASPTASPPAANVSTATPEPRVARSGNLVEARFVTRDHLAALALTGPARSILSPWLAAVR</sequence>
<keyword evidence="6" id="KW-0378">Hydrolase</keyword>
<dbReference type="Gene3D" id="3.90.79.10">
    <property type="entry name" value="Nucleoside Triphosphate Pyrophosphohydrolase"/>
    <property type="match status" value="1"/>
</dbReference>
<accession>E8R097</accession>
<organism evidence="13 14">
    <name type="scientific">Isosphaera pallida (strain ATCC 43644 / DSM 9630 / IS1B)</name>
    <dbReference type="NCBI Taxonomy" id="575540"/>
    <lineage>
        <taxon>Bacteria</taxon>
        <taxon>Pseudomonadati</taxon>
        <taxon>Planctomycetota</taxon>
        <taxon>Planctomycetia</taxon>
        <taxon>Isosphaerales</taxon>
        <taxon>Isosphaeraceae</taxon>
        <taxon>Isosphaera</taxon>
    </lineage>
</organism>
<evidence type="ECO:0000256" key="10">
    <source>
        <dbReference type="ARBA" id="ARBA00023295"/>
    </source>
</evidence>
<dbReference type="HOGENOM" id="CLU_012862_10_0_0"/>
<dbReference type="Gene3D" id="1.10.1670.10">
    <property type="entry name" value="Helix-hairpin-Helix base-excision DNA repair enzymes (C-terminal)"/>
    <property type="match status" value="1"/>
</dbReference>
<evidence type="ECO:0000256" key="11">
    <source>
        <dbReference type="SAM" id="MobiDB-lite"/>
    </source>
</evidence>
<dbReference type="PANTHER" id="PTHR42944">
    <property type="entry name" value="ADENINE DNA GLYCOSYLASE"/>
    <property type="match status" value="1"/>
</dbReference>
<dbReference type="eggNOG" id="COG1194">
    <property type="taxonomic scope" value="Bacteria"/>
</dbReference>
<keyword evidence="5" id="KW-0227">DNA damage</keyword>
<reference evidence="13 14" key="2">
    <citation type="journal article" date="2011" name="Stand. Genomic Sci.">
        <title>Complete genome sequence of Isosphaera pallida type strain (IS1B).</title>
        <authorList>
            <consortium name="US DOE Joint Genome Institute (JGI-PGF)"/>
            <person name="Goker M."/>
            <person name="Cleland D."/>
            <person name="Saunders E."/>
            <person name="Lapidus A."/>
            <person name="Nolan M."/>
            <person name="Lucas S."/>
            <person name="Hammon N."/>
            <person name="Deshpande S."/>
            <person name="Cheng J.F."/>
            <person name="Tapia R."/>
            <person name="Han C."/>
            <person name="Goodwin L."/>
            <person name="Pitluck S."/>
            <person name="Liolios K."/>
            <person name="Pagani I."/>
            <person name="Ivanova N."/>
            <person name="Mavromatis K."/>
            <person name="Pati A."/>
            <person name="Chen A."/>
            <person name="Palaniappan K."/>
            <person name="Land M."/>
            <person name="Hauser L."/>
            <person name="Chang Y.J."/>
            <person name="Jeffries C.D."/>
            <person name="Detter J.C."/>
            <person name="Beck B."/>
            <person name="Woyke T."/>
            <person name="Bristow J."/>
            <person name="Eisen J.A."/>
            <person name="Markowitz V."/>
            <person name="Hugenholtz P."/>
            <person name="Kyrpides N.C."/>
            <person name="Klenk H.P."/>
        </authorList>
    </citation>
    <scope>NUCLEOTIDE SEQUENCE [LARGE SCALE GENOMIC DNA]</scope>
    <source>
        <strain evidence="14">ATCC 43644 / DSM 9630 / IS1B</strain>
    </source>
</reference>
<dbReference type="GO" id="GO:0006284">
    <property type="term" value="P:base-excision repair"/>
    <property type="evidence" value="ECO:0007669"/>
    <property type="project" value="InterPro"/>
</dbReference>
<feature type="compositionally biased region" description="Basic and acidic residues" evidence="11">
    <location>
        <begin position="372"/>
        <end position="388"/>
    </location>
</feature>
<dbReference type="Pfam" id="PF00730">
    <property type="entry name" value="HhH-GPD"/>
    <property type="match status" value="1"/>
</dbReference>
<feature type="region of interest" description="Disordered" evidence="11">
    <location>
        <begin position="361"/>
        <end position="388"/>
    </location>
</feature>
<feature type="region of interest" description="Disordered" evidence="11">
    <location>
        <begin position="1"/>
        <end position="21"/>
    </location>
</feature>
<keyword evidence="14" id="KW-1185">Reference proteome</keyword>
<dbReference type="GO" id="GO:0000701">
    <property type="term" value="F:purine-specific mismatch base pair DNA N-glycosylase activity"/>
    <property type="evidence" value="ECO:0007669"/>
    <property type="project" value="TreeGrafter"/>
</dbReference>
<dbReference type="PROSITE" id="PS01155">
    <property type="entry name" value="ENDONUCLEASE_III_2"/>
    <property type="match status" value="1"/>
</dbReference>
<feature type="region of interest" description="Disordered" evidence="11">
    <location>
        <begin position="403"/>
        <end position="428"/>
    </location>
</feature>
<comment type="function">
    <text evidence="2">Adenine glycosylase active on G-A mispairs. MutY also corrects error-prone DNA synthesis past GO lesions which are due to the oxidatively damaged form of guanine: 7,8-dihydro-8-oxoguanine (8-oxo-dGTP).</text>
</comment>
<dbReference type="InParanoid" id="E8R097"/>
<keyword evidence="10" id="KW-0326">Glycosidase</keyword>
<dbReference type="GO" id="GO:0046872">
    <property type="term" value="F:metal ion binding"/>
    <property type="evidence" value="ECO:0007669"/>
    <property type="project" value="UniProtKB-KW"/>
</dbReference>
<evidence type="ECO:0000256" key="7">
    <source>
        <dbReference type="ARBA" id="ARBA00023004"/>
    </source>
</evidence>
<dbReference type="PANTHER" id="PTHR42944:SF1">
    <property type="entry name" value="ADENINE DNA GLYCOSYLASE"/>
    <property type="match status" value="1"/>
</dbReference>
<keyword evidence="9" id="KW-0234">DNA repair</keyword>
<dbReference type="InterPro" id="IPR004036">
    <property type="entry name" value="Endonuclease-III-like_CS2"/>
</dbReference>
<comment type="cofactor">
    <cofactor evidence="1">
        <name>[4Fe-4S] cluster</name>
        <dbReference type="ChEBI" id="CHEBI:49883"/>
    </cofactor>
</comment>